<evidence type="ECO:0000313" key="1">
    <source>
        <dbReference type="EMBL" id="GAF83147.1"/>
    </source>
</evidence>
<dbReference type="EMBL" id="BARS01007440">
    <property type="protein sequence ID" value="GAF83147.1"/>
    <property type="molecule type" value="Genomic_DNA"/>
</dbReference>
<accession>X0T4P6</accession>
<comment type="caution">
    <text evidence="1">The sequence shown here is derived from an EMBL/GenBank/DDBJ whole genome shotgun (WGS) entry which is preliminary data.</text>
</comment>
<dbReference type="AlphaFoldDB" id="X0T4P6"/>
<organism evidence="1">
    <name type="scientific">marine sediment metagenome</name>
    <dbReference type="NCBI Taxonomy" id="412755"/>
    <lineage>
        <taxon>unclassified sequences</taxon>
        <taxon>metagenomes</taxon>
        <taxon>ecological metagenomes</taxon>
    </lineage>
</organism>
<name>X0T4P6_9ZZZZ</name>
<proteinExistence type="predicted"/>
<gene>
    <name evidence="1" type="ORF">S01H1_14324</name>
</gene>
<reference evidence="1" key="1">
    <citation type="journal article" date="2014" name="Front. Microbiol.">
        <title>High frequency of phylogenetically diverse reductive dehalogenase-homologous genes in deep subseafloor sedimentary metagenomes.</title>
        <authorList>
            <person name="Kawai M."/>
            <person name="Futagami T."/>
            <person name="Toyoda A."/>
            <person name="Takaki Y."/>
            <person name="Nishi S."/>
            <person name="Hori S."/>
            <person name="Arai W."/>
            <person name="Tsubouchi T."/>
            <person name="Morono Y."/>
            <person name="Uchiyama I."/>
            <person name="Ito T."/>
            <person name="Fujiyama A."/>
            <person name="Inagaki F."/>
            <person name="Takami H."/>
        </authorList>
    </citation>
    <scope>NUCLEOTIDE SEQUENCE</scope>
    <source>
        <strain evidence="1">Expedition CK06-06</strain>
    </source>
</reference>
<protein>
    <submittedName>
        <fullName evidence="1">Uncharacterized protein</fullName>
    </submittedName>
</protein>
<sequence length="37" mass="4180">MADMSLRKRQLKAFNHEEPDKVSIADSAHDIDKIVLG</sequence>
<feature type="non-terminal residue" evidence="1">
    <location>
        <position position="37"/>
    </location>
</feature>